<accession>A0ABQ8RX60</accession>
<name>A0ABQ8RX60_PERAM</name>
<gene>
    <name evidence="2" type="ORF">ANN_27021</name>
</gene>
<feature type="region of interest" description="Disordered" evidence="1">
    <location>
        <begin position="1"/>
        <end position="23"/>
    </location>
</feature>
<proteinExistence type="predicted"/>
<evidence type="ECO:0000313" key="3">
    <source>
        <dbReference type="Proteomes" id="UP001148838"/>
    </source>
</evidence>
<sequence>MAGLCEGGIEPPGSLKARHGRVQHPVKKSYKINQMQVEGMVSRYQQYKDRGEIDIYLRTLSYRLKFHAVPEDESKD</sequence>
<organism evidence="2 3">
    <name type="scientific">Periplaneta americana</name>
    <name type="common">American cockroach</name>
    <name type="synonym">Blatta americana</name>
    <dbReference type="NCBI Taxonomy" id="6978"/>
    <lineage>
        <taxon>Eukaryota</taxon>
        <taxon>Metazoa</taxon>
        <taxon>Ecdysozoa</taxon>
        <taxon>Arthropoda</taxon>
        <taxon>Hexapoda</taxon>
        <taxon>Insecta</taxon>
        <taxon>Pterygota</taxon>
        <taxon>Neoptera</taxon>
        <taxon>Polyneoptera</taxon>
        <taxon>Dictyoptera</taxon>
        <taxon>Blattodea</taxon>
        <taxon>Blattoidea</taxon>
        <taxon>Blattidae</taxon>
        <taxon>Blattinae</taxon>
        <taxon>Periplaneta</taxon>
    </lineage>
</organism>
<dbReference type="EMBL" id="JAJSOF020000040">
    <property type="protein sequence ID" value="KAJ4426212.1"/>
    <property type="molecule type" value="Genomic_DNA"/>
</dbReference>
<evidence type="ECO:0000313" key="2">
    <source>
        <dbReference type="EMBL" id="KAJ4426212.1"/>
    </source>
</evidence>
<comment type="caution">
    <text evidence="2">The sequence shown here is derived from an EMBL/GenBank/DDBJ whole genome shotgun (WGS) entry which is preliminary data.</text>
</comment>
<reference evidence="2 3" key="1">
    <citation type="journal article" date="2022" name="Allergy">
        <title>Genome assembly and annotation of Periplaneta americana reveal a comprehensive cockroach allergen profile.</title>
        <authorList>
            <person name="Wang L."/>
            <person name="Xiong Q."/>
            <person name="Saelim N."/>
            <person name="Wang L."/>
            <person name="Nong W."/>
            <person name="Wan A.T."/>
            <person name="Shi M."/>
            <person name="Liu X."/>
            <person name="Cao Q."/>
            <person name="Hui J.H.L."/>
            <person name="Sookrung N."/>
            <person name="Leung T.F."/>
            <person name="Tungtrongchitr A."/>
            <person name="Tsui S.K.W."/>
        </authorList>
    </citation>
    <scope>NUCLEOTIDE SEQUENCE [LARGE SCALE GENOMIC DNA]</scope>
    <source>
        <strain evidence="2">PWHHKU_190912</strain>
    </source>
</reference>
<protein>
    <submittedName>
        <fullName evidence="2">Uncharacterized protein</fullName>
    </submittedName>
</protein>
<dbReference type="Proteomes" id="UP001148838">
    <property type="component" value="Unassembled WGS sequence"/>
</dbReference>
<keyword evidence="3" id="KW-1185">Reference proteome</keyword>
<evidence type="ECO:0000256" key="1">
    <source>
        <dbReference type="SAM" id="MobiDB-lite"/>
    </source>
</evidence>